<dbReference type="GO" id="GO:0005739">
    <property type="term" value="C:mitochondrion"/>
    <property type="evidence" value="ECO:0007669"/>
    <property type="project" value="TreeGrafter"/>
</dbReference>
<dbReference type="OrthoDB" id="512667at2759"/>
<protein>
    <recommendedName>
        <fullName evidence="5">DNL-type domain-containing protein</fullName>
    </recommendedName>
</protein>
<keyword evidence="1" id="KW-0479">Metal-binding</keyword>
<evidence type="ECO:0000256" key="4">
    <source>
        <dbReference type="PROSITE-ProRule" id="PRU00834"/>
    </source>
</evidence>
<evidence type="ECO:0000256" key="2">
    <source>
        <dbReference type="ARBA" id="ARBA00022771"/>
    </source>
</evidence>
<evidence type="ECO:0000256" key="3">
    <source>
        <dbReference type="ARBA" id="ARBA00022833"/>
    </source>
</evidence>
<evidence type="ECO:0000259" key="5">
    <source>
        <dbReference type="PROSITE" id="PS51501"/>
    </source>
</evidence>
<proteinExistence type="predicted"/>
<keyword evidence="7" id="KW-1185">Reference proteome</keyword>
<dbReference type="EMBL" id="UYYB01148231">
    <property type="protein sequence ID" value="VDM85988.1"/>
    <property type="molecule type" value="Genomic_DNA"/>
</dbReference>
<name>A0A3P7M3Y2_STRVU</name>
<accession>A0A3P7M3Y2</accession>
<sequence length="54" mass="6248">MQGPKTFSRTSYEKGVVIVTCDHCRNHHIIADNLGWFQDFKVQVLPLRSLLFSN</sequence>
<dbReference type="Pfam" id="PF05180">
    <property type="entry name" value="zf-DNL"/>
    <property type="match status" value="1"/>
</dbReference>
<feature type="domain" description="DNL-type" evidence="5">
    <location>
        <begin position="1"/>
        <end position="54"/>
    </location>
</feature>
<keyword evidence="3" id="KW-0862">Zinc</keyword>
<organism evidence="6 7">
    <name type="scientific">Strongylus vulgaris</name>
    <name type="common">Blood worm</name>
    <dbReference type="NCBI Taxonomy" id="40348"/>
    <lineage>
        <taxon>Eukaryota</taxon>
        <taxon>Metazoa</taxon>
        <taxon>Ecdysozoa</taxon>
        <taxon>Nematoda</taxon>
        <taxon>Chromadorea</taxon>
        <taxon>Rhabditida</taxon>
        <taxon>Rhabditina</taxon>
        <taxon>Rhabditomorpha</taxon>
        <taxon>Strongyloidea</taxon>
        <taxon>Strongylidae</taxon>
        <taxon>Strongylus</taxon>
    </lineage>
</organism>
<dbReference type="AlphaFoldDB" id="A0A3P7M3Y2"/>
<dbReference type="InterPro" id="IPR007853">
    <property type="entry name" value="Znf_DNL-typ"/>
</dbReference>
<dbReference type="Proteomes" id="UP000270094">
    <property type="component" value="Unassembled WGS sequence"/>
</dbReference>
<dbReference type="PANTHER" id="PTHR20922:SF13">
    <property type="entry name" value="DNL-TYPE ZINC FINGER PROTEIN"/>
    <property type="match status" value="1"/>
</dbReference>
<dbReference type="GO" id="GO:0008270">
    <property type="term" value="F:zinc ion binding"/>
    <property type="evidence" value="ECO:0007669"/>
    <property type="project" value="UniProtKB-KW"/>
</dbReference>
<gene>
    <name evidence="6" type="ORF">SVUK_LOCUS20986</name>
</gene>
<dbReference type="InterPro" id="IPR024158">
    <property type="entry name" value="Mt_import_TIM15"/>
</dbReference>
<dbReference type="GO" id="GO:0030150">
    <property type="term" value="P:protein import into mitochondrial matrix"/>
    <property type="evidence" value="ECO:0007669"/>
    <property type="project" value="TreeGrafter"/>
</dbReference>
<dbReference type="PROSITE" id="PS51501">
    <property type="entry name" value="ZF_DNL"/>
    <property type="match status" value="1"/>
</dbReference>
<dbReference type="GO" id="GO:0051087">
    <property type="term" value="F:protein-folding chaperone binding"/>
    <property type="evidence" value="ECO:0007669"/>
    <property type="project" value="TreeGrafter"/>
</dbReference>
<evidence type="ECO:0000313" key="6">
    <source>
        <dbReference type="EMBL" id="VDM85988.1"/>
    </source>
</evidence>
<evidence type="ECO:0000313" key="7">
    <source>
        <dbReference type="Proteomes" id="UP000270094"/>
    </source>
</evidence>
<dbReference type="GO" id="GO:0006457">
    <property type="term" value="P:protein folding"/>
    <property type="evidence" value="ECO:0007669"/>
    <property type="project" value="TreeGrafter"/>
</dbReference>
<reference evidence="6 7" key="1">
    <citation type="submission" date="2018-11" db="EMBL/GenBank/DDBJ databases">
        <authorList>
            <consortium name="Pathogen Informatics"/>
        </authorList>
    </citation>
    <scope>NUCLEOTIDE SEQUENCE [LARGE SCALE GENOMIC DNA]</scope>
</reference>
<keyword evidence="2 4" id="KW-0863">Zinc-finger</keyword>
<dbReference type="GO" id="GO:0050821">
    <property type="term" value="P:protein stabilization"/>
    <property type="evidence" value="ECO:0007669"/>
    <property type="project" value="TreeGrafter"/>
</dbReference>
<evidence type="ECO:0000256" key="1">
    <source>
        <dbReference type="ARBA" id="ARBA00022723"/>
    </source>
</evidence>
<dbReference type="PANTHER" id="PTHR20922">
    <property type="entry name" value="DNL-TYPE ZINC FINGER PROTEIN"/>
    <property type="match status" value="1"/>
</dbReference>